<dbReference type="InterPro" id="IPR006205">
    <property type="entry name" value="Mev_gal_kin"/>
</dbReference>
<comment type="catalytic activity">
    <reaction evidence="15">
        <text>(R)-mevalonate + ATP = (R)-5-phosphomevalonate + ADP + H(+)</text>
        <dbReference type="Rhea" id="RHEA:17065"/>
        <dbReference type="ChEBI" id="CHEBI:15378"/>
        <dbReference type="ChEBI" id="CHEBI:30616"/>
        <dbReference type="ChEBI" id="CHEBI:36464"/>
        <dbReference type="ChEBI" id="CHEBI:58146"/>
        <dbReference type="ChEBI" id="CHEBI:456216"/>
        <dbReference type="EC" id="2.7.1.36"/>
    </reaction>
    <physiologicalReaction direction="left-to-right" evidence="15">
        <dbReference type="Rhea" id="RHEA:17066"/>
    </physiologicalReaction>
</comment>
<evidence type="ECO:0000256" key="16">
    <source>
        <dbReference type="ARBA" id="ARBA00029438"/>
    </source>
</evidence>
<comment type="subcellular location">
    <subcellularLocation>
        <location evidence="1">Cytoplasm</location>
    </subcellularLocation>
</comment>
<dbReference type="Proteomes" id="UP001610334">
    <property type="component" value="Unassembled WGS sequence"/>
</dbReference>
<keyword evidence="11" id="KW-0752">Steroid biosynthesis</keyword>
<comment type="pathway">
    <text evidence="16">Isoprenoid biosynthesis; isopentenyl diphosphate biosynthesis via mevalonate pathway; isopentenyl diphosphate from (R)-mevalonate: step 1/3.</text>
</comment>
<dbReference type="InterPro" id="IPR014721">
    <property type="entry name" value="Ribsml_uS5_D2-typ_fold_subgr"/>
</dbReference>
<accession>A0ABR4GV99</accession>
<dbReference type="NCBIfam" id="TIGR00549">
    <property type="entry name" value="mevalon_kin"/>
    <property type="match status" value="1"/>
</dbReference>
<keyword evidence="10" id="KW-0460">Magnesium</keyword>
<sequence>MDPFSIIVGATGLATFCYQVSGSLITFIGNTSNVDTNLTDLNNEITTLSSVLVSIANSLQQDPSIDVTLIHPDRELWGTVETLINHCKSTLKDLHNQITGVRKDSSFIPTAFRRVMKQVRLNMKHDDIIQFRRQLHSYYLGLQTVLQMINVGLLVRGQSSQEMVVGNLQELSSRIGNLEDLLHHRHIAAESLGNQQISRNLQRLSQAVRSFYSSASTVVGESVCSVNSVAEQPPHDVQYPRSVLGAGSIMGVPLNEERRRIIEQWISPPSEDETIEDANNPIASLLSANRSNDRPSFIVSAPGKVIVSGEHAVVHGKAAIAAAISLRSYIHVSFISKSCRSISVRFREISLYHTWDIDNLPWEIFQKPSKKKSYDDNVTSIDQELLDSLLPHVQAVSAMLPDNVRKIHHTVAHALLYLLLSLGTKDCLPCVYTIRSAIPFGAGLGSSASIAVCLSAALLHQIGALRCPHPDQGSDEASTQIDLINRWAFVGEMIVHRNPSGVDNTLAAGGKAVMYRRDDYSKPPLITPLGNFPELPLLLVDTCQPRSTAVEVAKVGASRTLGPAASESILDAINSVTESIYAHVSNPDFNSDDFDSLQRLGNLIIMNHGLLVSFGVSHPRIERVRELTGDGGIGWTKLTGAGGGGCTITILKPSSLAAEMSQALIDLKETLRAEGFMVYETKLAGDGVGILSPAVMQNKSSSKGFDKIDPEMLHRANGSEGIDMLLGIKARIGGKKNNASGEGWRFWRP</sequence>
<dbReference type="InterPro" id="IPR006203">
    <property type="entry name" value="GHMP_knse_ATP-bd_CS"/>
</dbReference>
<keyword evidence="6" id="KW-0808">Transferase</keyword>
<dbReference type="InterPro" id="IPR031348">
    <property type="entry name" value="PigL_N"/>
</dbReference>
<proteinExistence type="inferred from homology"/>
<evidence type="ECO:0000256" key="6">
    <source>
        <dbReference type="ARBA" id="ARBA00022679"/>
    </source>
</evidence>
<keyword evidence="5" id="KW-0444">Lipid biosynthesis</keyword>
<keyword evidence="12" id="KW-0443">Lipid metabolism</keyword>
<keyword evidence="13" id="KW-1207">Sterol metabolism</keyword>
<keyword evidence="20" id="KW-0689">Ribosomal protein</keyword>
<reference evidence="20 21" key="1">
    <citation type="submission" date="2024-07" db="EMBL/GenBank/DDBJ databases">
        <title>Section-level genome sequencing and comparative genomics of Aspergillus sections Usti and Cavernicolus.</title>
        <authorList>
            <consortium name="Lawrence Berkeley National Laboratory"/>
            <person name="Nybo J.L."/>
            <person name="Vesth T.C."/>
            <person name="Theobald S."/>
            <person name="Frisvad J.C."/>
            <person name="Larsen T.O."/>
            <person name="Kjaerboelling I."/>
            <person name="Rothschild-Mancinelli K."/>
            <person name="Lyhne E.K."/>
            <person name="Kogle M.E."/>
            <person name="Barry K."/>
            <person name="Clum A."/>
            <person name="Na H."/>
            <person name="Ledsgaard L."/>
            <person name="Lin J."/>
            <person name="Lipzen A."/>
            <person name="Kuo A."/>
            <person name="Riley R."/>
            <person name="Mondo S."/>
            <person name="Labutti K."/>
            <person name="Haridas S."/>
            <person name="Pangalinan J."/>
            <person name="Salamov A.A."/>
            <person name="Simmons B.A."/>
            <person name="Magnuson J.K."/>
            <person name="Chen J."/>
            <person name="Drula E."/>
            <person name="Henrissat B."/>
            <person name="Wiebenga A."/>
            <person name="Lubbers R.J."/>
            <person name="Gomes A.C."/>
            <person name="Makela M.R."/>
            <person name="Stajich J."/>
            <person name="Grigoriev I.V."/>
            <person name="Mortensen U.H."/>
            <person name="De Vries R.P."/>
            <person name="Baker S.E."/>
            <person name="Andersen M.R."/>
        </authorList>
    </citation>
    <scope>NUCLEOTIDE SEQUENCE [LARGE SCALE GENOMIC DNA]</scope>
    <source>
        <strain evidence="20 21">CBS 588.65</strain>
    </source>
</reference>
<keyword evidence="20" id="KW-0687">Ribonucleoprotein</keyword>
<keyword evidence="14" id="KW-0753">Steroid metabolism</keyword>
<keyword evidence="4" id="KW-0963">Cytoplasm</keyword>
<dbReference type="Gene3D" id="3.30.70.890">
    <property type="entry name" value="GHMP kinase, C-terminal domain"/>
    <property type="match status" value="1"/>
</dbReference>
<evidence type="ECO:0000256" key="3">
    <source>
        <dbReference type="ARBA" id="ARBA00012103"/>
    </source>
</evidence>
<dbReference type="PRINTS" id="PR00959">
    <property type="entry name" value="MEVGALKINASE"/>
</dbReference>
<dbReference type="Pfam" id="PF08544">
    <property type="entry name" value="GHMP_kinases_C"/>
    <property type="match status" value="1"/>
</dbReference>
<organism evidence="20 21">
    <name type="scientific">Aspergillus granulosus</name>
    <dbReference type="NCBI Taxonomy" id="176169"/>
    <lineage>
        <taxon>Eukaryota</taxon>
        <taxon>Fungi</taxon>
        <taxon>Dikarya</taxon>
        <taxon>Ascomycota</taxon>
        <taxon>Pezizomycotina</taxon>
        <taxon>Eurotiomycetes</taxon>
        <taxon>Eurotiomycetidae</taxon>
        <taxon>Eurotiales</taxon>
        <taxon>Aspergillaceae</taxon>
        <taxon>Aspergillus</taxon>
        <taxon>Aspergillus subgen. Nidulantes</taxon>
    </lineage>
</organism>
<evidence type="ECO:0000256" key="5">
    <source>
        <dbReference type="ARBA" id="ARBA00022516"/>
    </source>
</evidence>
<evidence type="ECO:0000256" key="10">
    <source>
        <dbReference type="ARBA" id="ARBA00022842"/>
    </source>
</evidence>
<evidence type="ECO:0000256" key="9">
    <source>
        <dbReference type="ARBA" id="ARBA00022840"/>
    </source>
</evidence>
<dbReference type="GO" id="GO:0005840">
    <property type="term" value="C:ribosome"/>
    <property type="evidence" value="ECO:0007669"/>
    <property type="project" value="UniProtKB-KW"/>
</dbReference>
<feature type="domain" description="Azaphilone pigments biosynthesis cluster protein L N-terminal" evidence="19">
    <location>
        <begin position="1"/>
        <end position="186"/>
    </location>
</feature>
<dbReference type="PANTHER" id="PTHR43290:SF2">
    <property type="entry name" value="MEVALONATE KINASE"/>
    <property type="match status" value="1"/>
</dbReference>
<evidence type="ECO:0000313" key="21">
    <source>
        <dbReference type="Proteomes" id="UP001610334"/>
    </source>
</evidence>
<keyword evidence="7" id="KW-0547">Nucleotide-binding</keyword>
<evidence type="ECO:0000256" key="7">
    <source>
        <dbReference type="ARBA" id="ARBA00022741"/>
    </source>
</evidence>
<evidence type="ECO:0000313" key="20">
    <source>
        <dbReference type="EMBL" id="KAL2802983.1"/>
    </source>
</evidence>
<evidence type="ECO:0000256" key="12">
    <source>
        <dbReference type="ARBA" id="ARBA00023098"/>
    </source>
</evidence>
<dbReference type="EC" id="2.7.1.36" evidence="3"/>
<keyword evidence="9" id="KW-0067">ATP-binding</keyword>
<dbReference type="Pfam" id="PF00288">
    <property type="entry name" value="GHMP_kinases_N"/>
    <property type="match status" value="1"/>
</dbReference>
<dbReference type="SUPFAM" id="SSF54211">
    <property type="entry name" value="Ribosomal protein S5 domain 2-like"/>
    <property type="match status" value="1"/>
</dbReference>
<comment type="caution">
    <text evidence="20">The sequence shown here is derived from an EMBL/GenBank/DDBJ whole genome shotgun (WGS) entry which is preliminary data.</text>
</comment>
<dbReference type="InterPro" id="IPR020568">
    <property type="entry name" value="Ribosomal_Su5_D2-typ_SF"/>
</dbReference>
<evidence type="ECO:0000256" key="8">
    <source>
        <dbReference type="ARBA" id="ARBA00022777"/>
    </source>
</evidence>
<evidence type="ECO:0000256" key="14">
    <source>
        <dbReference type="ARBA" id="ARBA00023221"/>
    </source>
</evidence>
<gene>
    <name evidence="20" type="ORF">BJX63DRAFT_89920</name>
</gene>
<dbReference type="InterPro" id="IPR006204">
    <property type="entry name" value="GHMP_kinase_N_dom"/>
</dbReference>
<name>A0ABR4GV99_9EURO</name>
<protein>
    <recommendedName>
        <fullName evidence="3">mevalonate kinase</fullName>
        <ecNumber evidence="3">2.7.1.36</ecNumber>
    </recommendedName>
</protein>
<keyword evidence="21" id="KW-1185">Reference proteome</keyword>
<evidence type="ECO:0000259" key="17">
    <source>
        <dbReference type="Pfam" id="PF00288"/>
    </source>
</evidence>
<evidence type="ECO:0000256" key="4">
    <source>
        <dbReference type="ARBA" id="ARBA00022490"/>
    </source>
</evidence>
<evidence type="ECO:0000256" key="13">
    <source>
        <dbReference type="ARBA" id="ARBA00023166"/>
    </source>
</evidence>
<evidence type="ECO:0000256" key="11">
    <source>
        <dbReference type="ARBA" id="ARBA00023011"/>
    </source>
</evidence>
<dbReference type="Pfam" id="PF17111">
    <property type="entry name" value="PigL_N"/>
    <property type="match status" value="1"/>
</dbReference>
<dbReference type="InterPro" id="IPR036554">
    <property type="entry name" value="GHMP_kinase_C_sf"/>
</dbReference>
<dbReference type="PROSITE" id="PS00627">
    <property type="entry name" value="GHMP_KINASES_ATP"/>
    <property type="match status" value="1"/>
</dbReference>
<dbReference type="InterPro" id="IPR013750">
    <property type="entry name" value="GHMP_kinase_C_dom"/>
</dbReference>
<evidence type="ECO:0000256" key="1">
    <source>
        <dbReference type="ARBA" id="ARBA00004496"/>
    </source>
</evidence>
<keyword evidence="8" id="KW-0418">Kinase</keyword>
<feature type="domain" description="GHMP kinase N-terminal" evidence="17">
    <location>
        <begin position="418"/>
        <end position="507"/>
    </location>
</feature>
<comment type="similarity">
    <text evidence="2">Belongs to the GHMP kinase family. Mevalonate kinase subfamily.</text>
</comment>
<dbReference type="SUPFAM" id="SSF55060">
    <property type="entry name" value="GHMP Kinase, C-terminal domain"/>
    <property type="match status" value="1"/>
</dbReference>
<keyword evidence="11" id="KW-0756">Sterol biosynthesis</keyword>
<evidence type="ECO:0000259" key="19">
    <source>
        <dbReference type="Pfam" id="PF17111"/>
    </source>
</evidence>
<evidence type="ECO:0000259" key="18">
    <source>
        <dbReference type="Pfam" id="PF08544"/>
    </source>
</evidence>
<evidence type="ECO:0000256" key="15">
    <source>
        <dbReference type="ARBA" id="ARBA00029310"/>
    </source>
</evidence>
<dbReference type="Gene3D" id="3.30.230.10">
    <property type="match status" value="1"/>
</dbReference>
<dbReference type="PANTHER" id="PTHR43290">
    <property type="entry name" value="MEVALONATE KINASE"/>
    <property type="match status" value="1"/>
</dbReference>
<feature type="domain" description="GHMP kinase C-terminal" evidence="18">
    <location>
        <begin position="597"/>
        <end position="664"/>
    </location>
</feature>
<evidence type="ECO:0000256" key="2">
    <source>
        <dbReference type="ARBA" id="ARBA00006495"/>
    </source>
</evidence>
<dbReference type="EMBL" id="JBFXLT010000155">
    <property type="protein sequence ID" value="KAL2802983.1"/>
    <property type="molecule type" value="Genomic_DNA"/>
</dbReference>